<dbReference type="Pfam" id="PF00156">
    <property type="entry name" value="Pribosyltran"/>
    <property type="match status" value="1"/>
</dbReference>
<dbReference type="InterPro" id="IPR000836">
    <property type="entry name" value="PRTase_dom"/>
</dbReference>
<dbReference type="NCBIfam" id="NF005537">
    <property type="entry name" value="PRK07199.1"/>
    <property type="match status" value="1"/>
</dbReference>
<name>A0A844ATV3_9BURK</name>
<dbReference type="InterPro" id="IPR029099">
    <property type="entry name" value="Pribosyltran_N"/>
</dbReference>
<dbReference type="InterPro" id="IPR005946">
    <property type="entry name" value="Rib-P_diPkinase"/>
</dbReference>
<dbReference type="GO" id="GO:0006164">
    <property type="term" value="P:purine nucleotide biosynthetic process"/>
    <property type="evidence" value="ECO:0007669"/>
    <property type="project" value="TreeGrafter"/>
</dbReference>
<dbReference type="GO" id="GO:0006015">
    <property type="term" value="P:5-phosphoribose 1-diphosphate biosynthetic process"/>
    <property type="evidence" value="ECO:0007669"/>
    <property type="project" value="TreeGrafter"/>
</dbReference>
<keyword evidence="1 2" id="KW-0545">Nucleotide biosynthesis</keyword>
<dbReference type="EC" id="2.7.6.1" evidence="5"/>
<dbReference type="SMART" id="SM01400">
    <property type="entry name" value="Pribosyltran_N"/>
    <property type="match status" value="1"/>
</dbReference>
<dbReference type="EMBL" id="WJBU01000010">
    <property type="protein sequence ID" value="MRD47910.1"/>
    <property type="molecule type" value="Genomic_DNA"/>
</dbReference>
<accession>A0A844ATV3</accession>
<keyword evidence="5" id="KW-0418">Kinase</keyword>
<dbReference type="PANTHER" id="PTHR10210">
    <property type="entry name" value="RIBOSE-PHOSPHATE DIPHOSPHOKINASE FAMILY MEMBER"/>
    <property type="match status" value="1"/>
</dbReference>
<dbReference type="Gene3D" id="3.40.50.2020">
    <property type="match status" value="2"/>
</dbReference>
<dbReference type="SUPFAM" id="SSF53271">
    <property type="entry name" value="PRTase-like"/>
    <property type="match status" value="2"/>
</dbReference>
<dbReference type="GO" id="GO:0004749">
    <property type="term" value="F:ribose phosphate diphosphokinase activity"/>
    <property type="evidence" value="ECO:0007669"/>
    <property type="project" value="UniProtKB-EC"/>
</dbReference>
<dbReference type="RefSeq" id="WP_153585235.1">
    <property type="nucleotide sequence ID" value="NZ_WJBU01000010.1"/>
</dbReference>
<evidence type="ECO:0000259" key="4">
    <source>
        <dbReference type="Pfam" id="PF13793"/>
    </source>
</evidence>
<keyword evidence="5" id="KW-0808">Transferase</keyword>
<dbReference type="GO" id="GO:0000287">
    <property type="term" value="F:magnesium ion binding"/>
    <property type="evidence" value="ECO:0007669"/>
    <property type="project" value="InterPro"/>
</dbReference>
<gene>
    <name evidence="5" type="primary">prs</name>
    <name evidence="5" type="ORF">GHT07_11520</name>
</gene>
<dbReference type="NCBIfam" id="TIGR01251">
    <property type="entry name" value="ribP_PPkin"/>
    <property type="match status" value="1"/>
</dbReference>
<reference evidence="5 6" key="1">
    <citation type="submission" date="2019-11" db="EMBL/GenBank/DDBJ databases">
        <title>Caenimonas koreensis gen. nov., sp. nov., isolated from activated sludge.</title>
        <authorList>
            <person name="Seung H.R."/>
        </authorList>
    </citation>
    <scope>NUCLEOTIDE SEQUENCE [LARGE SCALE GENOMIC DNA]</scope>
    <source>
        <strain evidence="5 6">EMB320</strain>
    </source>
</reference>
<sequence>MLLLTLPGGAALAAALATQLQCSWSPLVVHRFPDGEQLVRIGCDVQGQRVVLVGSLHQPDAKVLSLLFAADAARELGALSVGLLCPYLAYMRQDMRFQPGDAISSKTFARVLSQAVDFLITVDPHLHRWHDLSQIYSIRTRVVPAAEAIAQWIRGHIESPVLVGPDSESRQWVEQVAALAQAPFFVLNKTRHGDRDVTLDAAPRLLLGSHTPVLVDDIISSGATVLAAGHALRAAGSRPPVCIGVHALFAPELQAALLQAGYTQVVTCDTVPHATNGISMAGPLAAALLEMNSG</sequence>
<feature type="domain" description="Ribose-phosphate pyrophosphokinase N-terminal" evidence="4">
    <location>
        <begin position="3"/>
        <end position="115"/>
    </location>
</feature>
<dbReference type="GO" id="GO:0016301">
    <property type="term" value="F:kinase activity"/>
    <property type="evidence" value="ECO:0007669"/>
    <property type="project" value="UniProtKB-KW"/>
</dbReference>
<dbReference type="Pfam" id="PF13793">
    <property type="entry name" value="Pribosyltran_N"/>
    <property type="match status" value="1"/>
</dbReference>
<dbReference type="InterPro" id="IPR029057">
    <property type="entry name" value="PRTase-like"/>
</dbReference>
<dbReference type="OrthoDB" id="324294at2"/>
<protein>
    <submittedName>
        <fullName evidence="5">Ribose-phosphate diphosphokinase</fullName>
        <ecNumber evidence="5">2.7.6.1</ecNumber>
    </submittedName>
</protein>
<dbReference type="Proteomes" id="UP000487350">
    <property type="component" value="Unassembled WGS sequence"/>
</dbReference>
<feature type="domain" description="Phosphoribosyltransferase" evidence="3">
    <location>
        <begin position="144"/>
        <end position="277"/>
    </location>
</feature>
<dbReference type="GO" id="GO:0005737">
    <property type="term" value="C:cytoplasm"/>
    <property type="evidence" value="ECO:0007669"/>
    <property type="project" value="TreeGrafter"/>
</dbReference>
<evidence type="ECO:0000256" key="2">
    <source>
        <dbReference type="RuleBase" id="RU004324"/>
    </source>
</evidence>
<evidence type="ECO:0000313" key="6">
    <source>
        <dbReference type="Proteomes" id="UP000487350"/>
    </source>
</evidence>
<dbReference type="CDD" id="cd06223">
    <property type="entry name" value="PRTases_typeI"/>
    <property type="match status" value="1"/>
</dbReference>
<comment type="similarity">
    <text evidence="2">Belongs to the ribose-phosphate pyrophosphokinase family.</text>
</comment>
<keyword evidence="6" id="KW-1185">Reference proteome</keyword>
<proteinExistence type="inferred from homology"/>
<evidence type="ECO:0000256" key="1">
    <source>
        <dbReference type="ARBA" id="ARBA00022727"/>
    </source>
</evidence>
<dbReference type="AlphaFoldDB" id="A0A844ATV3"/>
<evidence type="ECO:0000259" key="3">
    <source>
        <dbReference type="Pfam" id="PF00156"/>
    </source>
</evidence>
<dbReference type="GO" id="GO:0002189">
    <property type="term" value="C:ribose phosphate diphosphokinase complex"/>
    <property type="evidence" value="ECO:0007669"/>
    <property type="project" value="TreeGrafter"/>
</dbReference>
<comment type="caution">
    <text evidence="5">The sequence shown here is derived from an EMBL/GenBank/DDBJ whole genome shotgun (WGS) entry which is preliminary data.</text>
</comment>
<dbReference type="PANTHER" id="PTHR10210:SF41">
    <property type="entry name" value="RIBOSE-PHOSPHATE PYROPHOSPHOKINASE 1, CHLOROPLASTIC"/>
    <property type="match status" value="1"/>
</dbReference>
<organism evidence="5 6">
    <name type="scientific">Caenimonas koreensis DSM 17982</name>
    <dbReference type="NCBI Taxonomy" id="1121255"/>
    <lineage>
        <taxon>Bacteria</taxon>
        <taxon>Pseudomonadati</taxon>
        <taxon>Pseudomonadota</taxon>
        <taxon>Betaproteobacteria</taxon>
        <taxon>Burkholderiales</taxon>
        <taxon>Comamonadaceae</taxon>
        <taxon>Caenimonas</taxon>
    </lineage>
</organism>
<evidence type="ECO:0000313" key="5">
    <source>
        <dbReference type="EMBL" id="MRD47910.1"/>
    </source>
</evidence>